<dbReference type="GO" id="GO:0006955">
    <property type="term" value="P:immune response"/>
    <property type="evidence" value="ECO:0007669"/>
    <property type="project" value="InterPro"/>
</dbReference>
<dbReference type="GO" id="GO:0050778">
    <property type="term" value="P:positive regulation of immune response"/>
    <property type="evidence" value="ECO:0007669"/>
    <property type="project" value="TreeGrafter"/>
</dbReference>
<keyword evidence="6" id="KW-1015">Disulfide bond</keyword>
<protein>
    <recommendedName>
        <fullName evidence="7">Interleukin</fullName>
    </recommendedName>
</protein>
<dbReference type="Proteomes" id="UP000695026">
    <property type="component" value="Unplaced"/>
</dbReference>
<evidence type="ECO:0000256" key="3">
    <source>
        <dbReference type="ARBA" id="ARBA00022514"/>
    </source>
</evidence>
<dbReference type="PRINTS" id="PR01930">
    <property type="entry name" value="INTRLEUKIN15"/>
</dbReference>
<evidence type="ECO:0000256" key="2">
    <source>
        <dbReference type="ARBA" id="ARBA00006050"/>
    </source>
</evidence>
<dbReference type="OMA" id="SHEMNID"/>
<keyword evidence="5" id="KW-0732">Signal</keyword>
<dbReference type="GO" id="GO:0005615">
    <property type="term" value="C:extracellular space"/>
    <property type="evidence" value="ECO:0007669"/>
    <property type="project" value="UniProtKB-KW"/>
</dbReference>
<dbReference type="KEGG" id="pbi:103054752"/>
<dbReference type="InterPro" id="IPR009079">
    <property type="entry name" value="4_helix_cytokine-like_core"/>
</dbReference>
<dbReference type="Gene3D" id="1.20.1250.70">
    <property type="entry name" value="Interleukin-15/Interleukin-21"/>
    <property type="match status" value="1"/>
</dbReference>
<dbReference type="InterPro" id="IPR020439">
    <property type="entry name" value="IL-15"/>
</dbReference>
<reference evidence="9" key="1">
    <citation type="submission" date="2025-08" db="UniProtKB">
        <authorList>
            <consortium name="RefSeq"/>
        </authorList>
    </citation>
    <scope>IDENTIFICATION</scope>
    <source>
        <tissue evidence="9">Liver</tissue>
    </source>
</reference>
<dbReference type="SUPFAM" id="SSF47266">
    <property type="entry name" value="4-helical cytokines"/>
    <property type="match status" value="1"/>
</dbReference>
<comment type="similarity">
    <text evidence="2 7">Belongs to the IL-15/IL-21 family.</text>
</comment>
<dbReference type="InterPro" id="IPR003443">
    <property type="entry name" value="IL-15/IL-21_fam"/>
</dbReference>
<dbReference type="CTD" id="3600"/>
<dbReference type="RefSeq" id="XP_025028311.1">
    <property type="nucleotide sequence ID" value="XM_025172543.1"/>
</dbReference>
<dbReference type="Pfam" id="PF02372">
    <property type="entry name" value="IL15"/>
    <property type="match status" value="1"/>
</dbReference>
<evidence type="ECO:0000256" key="1">
    <source>
        <dbReference type="ARBA" id="ARBA00004613"/>
    </source>
</evidence>
<dbReference type="OrthoDB" id="8905762at2759"/>
<proteinExistence type="inferred from homology"/>
<dbReference type="GO" id="GO:0005126">
    <property type="term" value="F:cytokine receptor binding"/>
    <property type="evidence" value="ECO:0007669"/>
    <property type="project" value="InterPro"/>
</dbReference>
<evidence type="ECO:0000313" key="8">
    <source>
        <dbReference type="Proteomes" id="UP000695026"/>
    </source>
</evidence>
<dbReference type="GO" id="GO:0005125">
    <property type="term" value="F:cytokine activity"/>
    <property type="evidence" value="ECO:0007669"/>
    <property type="project" value="UniProtKB-KW"/>
</dbReference>
<evidence type="ECO:0000256" key="7">
    <source>
        <dbReference type="RuleBase" id="RU003453"/>
    </source>
</evidence>
<keyword evidence="3 7" id="KW-0202">Cytokine</keyword>
<organism evidence="8 9">
    <name type="scientific">Python bivittatus</name>
    <name type="common">Burmese python</name>
    <name type="synonym">Python molurus bivittatus</name>
    <dbReference type="NCBI Taxonomy" id="176946"/>
    <lineage>
        <taxon>Eukaryota</taxon>
        <taxon>Metazoa</taxon>
        <taxon>Chordata</taxon>
        <taxon>Craniata</taxon>
        <taxon>Vertebrata</taxon>
        <taxon>Euteleostomi</taxon>
        <taxon>Lepidosauria</taxon>
        <taxon>Squamata</taxon>
        <taxon>Bifurcata</taxon>
        <taxon>Unidentata</taxon>
        <taxon>Episquamata</taxon>
        <taxon>Toxicofera</taxon>
        <taxon>Serpentes</taxon>
        <taxon>Henophidia</taxon>
        <taxon>Pythonidae</taxon>
        <taxon>Python</taxon>
    </lineage>
</organism>
<keyword evidence="4" id="KW-0964">Secreted</keyword>
<accession>A0A9F5MXS0</accession>
<dbReference type="PANTHER" id="PTHR14356:SF3">
    <property type="entry name" value="INTERLEUKIN-15"/>
    <property type="match status" value="1"/>
</dbReference>
<evidence type="ECO:0000256" key="5">
    <source>
        <dbReference type="ARBA" id="ARBA00022729"/>
    </source>
</evidence>
<dbReference type="PANTHER" id="PTHR14356">
    <property type="entry name" value="INTERLEUKIN-15-RELATED"/>
    <property type="match status" value="1"/>
</dbReference>
<sequence length="176" mass="20646">MVKVHPVWGQEIFKKEIMISNTMLKSVLQVPKNLKKKFLVFYLILSSCLLPIQATTLLAEVLLDLEKIQVSSEIDAFLYTADLNYPSHCNVSVIKCFQLEMEVVLYESKFGDSKFCDSVHRIVRIIKKFLSHEMNIDTRTCQRCETYKEKNYSEFIANFMSVLRRINREEKTNTVY</sequence>
<evidence type="ECO:0000256" key="6">
    <source>
        <dbReference type="ARBA" id="ARBA00023157"/>
    </source>
</evidence>
<dbReference type="AlphaFoldDB" id="A0A9F5MXS0"/>
<gene>
    <name evidence="9" type="primary">IL15</name>
</gene>
<dbReference type="GO" id="GO:0001819">
    <property type="term" value="P:positive regulation of cytokine production"/>
    <property type="evidence" value="ECO:0007669"/>
    <property type="project" value="TreeGrafter"/>
</dbReference>
<dbReference type="GeneID" id="103054752"/>
<name>A0A9F5MXS0_PYTBI</name>
<evidence type="ECO:0000313" key="9">
    <source>
        <dbReference type="RefSeq" id="XP_025028311.1"/>
    </source>
</evidence>
<keyword evidence="8" id="KW-1185">Reference proteome</keyword>
<evidence type="ECO:0000256" key="4">
    <source>
        <dbReference type="ARBA" id="ARBA00022525"/>
    </source>
</evidence>
<comment type="subcellular location">
    <subcellularLocation>
        <location evidence="1">Secreted</location>
    </subcellularLocation>
</comment>
<dbReference type="GO" id="GO:0042119">
    <property type="term" value="P:neutrophil activation"/>
    <property type="evidence" value="ECO:0007669"/>
    <property type="project" value="TreeGrafter"/>
</dbReference>
<dbReference type="GO" id="GO:0042102">
    <property type="term" value="P:positive regulation of T cell proliferation"/>
    <property type="evidence" value="ECO:0007669"/>
    <property type="project" value="TreeGrafter"/>
</dbReference>